<dbReference type="PROSITE" id="PS50977">
    <property type="entry name" value="HTH_TETR_2"/>
    <property type="match status" value="1"/>
</dbReference>
<accession>A0AA42FDT0</accession>
<reference evidence="5" key="3">
    <citation type="journal article" date="2024" name="Int. J. Antimicrob. Agents">
        <title>Identification of a novel Providencia species showing multi-drug-resistant in three patients with hospital-acquired infection.</title>
        <authorList>
            <person name="Yang W."/>
            <person name="Chen J."/>
            <person name="Yang F."/>
            <person name="Ji P."/>
            <person name="Shen S."/>
            <person name="Yin D."/>
            <person name="Hu F."/>
        </authorList>
    </citation>
    <scope>NUCLEOTIDE SEQUENCE</scope>
    <source>
        <strain evidence="5">CRE-138-0111</strain>
    </source>
</reference>
<sequence length="179" mass="20714">MKKLTRTSWINAGFNILDNEGYTRCSVERVARKLDVTRGSFYHHFNDREDFIRSMLSCWVVEYTDKILNELEQETSINKVLTEYINFTSRKKTAREISIRAWALHDPIVAEYQTIVDEKRLNFVINKLGSLPIPAQHAQTIGKLVHLSLIGGTISGERLNNLNFNKLILNGVKLKKFLF</sequence>
<evidence type="ECO:0000313" key="5">
    <source>
        <dbReference type="EMBL" id="MDO7855339.1"/>
    </source>
</evidence>
<reference evidence="4" key="1">
    <citation type="submission" date="2023-03" db="EMBL/GenBank/DDBJ databases">
        <title>a new species belonging to Providencia genus.</title>
        <authorList>
            <person name="Yang W."/>
            <person name="Hu F."/>
            <person name="Shen S."/>
            <person name="Ding L."/>
            <person name="Yin D."/>
        </authorList>
    </citation>
    <scope>NUCLEOTIDE SEQUENCE</scope>
    <source>
        <strain evidence="4">CRE-3FA-0001</strain>
    </source>
</reference>
<dbReference type="InterPro" id="IPR009057">
    <property type="entry name" value="Homeodomain-like_sf"/>
</dbReference>
<feature type="DNA-binding region" description="H-T-H motif" evidence="2">
    <location>
        <begin position="26"/>
        <end position="45"/>
    </location>
</feature>
<proteinExistence type="predicted"/>
<evidence type="ECO:0000256" key="1">
    <source>
        <dbReference type="ARBA" id="ARBA00023125"/>
    </source>
</evidence>
<dbReference type="EMBL" id="JAUQTG010000001">
    <property type="protein sequence ID" value="MDO7855339.1"/>
    <property type="molecule type" value="Genomic_DNA"/>
</dbReference>
<reference evidence="5" key="2">
    <citation type="submission" date="2023-07" db="EMBL/GenBank/DDBJ databases">
        <authorList>
            <person name="Yang W."/>
            <person name="Chen J."/>
            <person name="Ji P."/>
            <person name="Hu F."/>
        </authorList>
    </citation>
    <scope>NUCLEOTIDE SEQUENCE</scope>
    <source>
        <strain evidence="5">CRE-138-0111</strain>
    </source>
</reference>
<organism evidence="4 6">
    <name type="scientific">Providencia huashanensis</name>
    <dbReference type="NCBI Taxonomy" id="3037798"/>
    <lineage>
        <taxon>Bacteria</taxon>
        <taxon>Pseudomonadati</taxon>
        <taxon>Pseudomonadota</taxon>
        <taxon>Gammaproteobacteria</taxon>
        <taxon>Enterobacterales</taxon>
        <taxon>Morganellaceae</taxon>
        <taxon>Providencia</taxon>
    </lineage>
</organism>
<name>A0AA42FDT0_9GAMM</name>
<keyword evidence="1 2" id="KW-0238">DNA-binding</keyword>
<dbReference type="AlphaFoldDB" id="A0AA42FDT0"/>
<dbReference type="Gene3D" id="1.10.357.10">
    <property type="entry name" value="Tetracycline Repressor, domain 2"/>
    <property type="match status" value="1"/>
</dbReference>
<dbReference type="InterPro" id="IPR001647">
    <property type="entry name" value="HTH_TetR"/>
</dbReference>
<dbReference type="InterPro" id="IPR050624">
    <property type="entry name" value="HTH-type_Tx_Regulator"/>
</dbReference>
<keyword evidence="7" id="KW-1185">Reference proteome</keyword>
<dbReference type="PANTHER" id="PTHR43479">
    <property type="entry name" value="ACREF/ENVCD OPERON REPRESSOR-RELATED"/>
    <property type="match status" value="1"/>
</dbReference>
<dbReference type="GO" id="GO:0003677">
    <property type="term" value="F:DNA binding"/>
    <property type="evidence" value="ECO:0007669"/>
    <property type="project" value="UniProtKB-UniRule"/>
</dbReference>
<evidence type="ECO:0000313" key="7">
    <source>
        <dbReference type="Proteomes" id="UP001176478"/>
    </source>
</evidence>
<dbReference type="RefSeq" id="WP_071548109.1">
    <property type="nucleotide sequence ID" value="NZ_JARRYG010000001.1"/>
</dbReference>
<evidence type="ECO:0000313" key="4">
    <source>
        <dbReference type="EMBL" id="MDG4694782.1"/>
    </source>
</evidence>
<evidence type="ECO:0000313" key="6">
    <source>
        <dbReference type="Proteomes" id="UP001156701"/>
    </source>
</evidence>
<gene>
    <name evidence="4" type="ORF">P7V44_00845</name>
    <name evidence="5" type="ORF">Q5E86_02905</name>
</gene>
<dbReference type="EMBL" id="JARRYG010000001">
    <property type="protein sequence ID" value="MDG4694782.1"/>
    <property type="molecule type" value="Genomic_DNA"/>
</dbReference>
<feature type="domain" description="HTH tetR-type" evidence="3">
    <location>
        <begin position="3"/>
        <end position="63"/>
    </location>
</feature>
<comment type="caution">
    <text evidence="4">The sequence shown here is derived from an EMBL/GenBank/DDBJ whole genome shotgun (WGS) entry which is preliminary data.</text>
</comment>
<evidence type="ECO:0000259" key="3">
    <source>
        <dbReference type="PROSITE" id="PS50977"/>
    </source>
</evidence>
<dbReference type="PRINTS" id="PR00455">
    <property type="entry name" value="HTHTETR"/>
</dbReference>
<dbReference type="SUPFAM" id="SSF46689">
    <property type="entry name" value="Homeodomain-like"/>
    <property type="match status" value="1"/>
</dbReference>
<protein>
    <submittedName>
        <fullName evidence="4">TetR/AcrR family transcriptional regulator</fullName>
    </submittedName>
</protein>
<dbReference type="Pfam" id="PF00440">
    <property type="entry name" value="TetR_N"/>
    <property type="match status" value="1"/>
</dbReference>
<evidence type="ECO:0000256" key="2">
    <source>
        <dbReference type="PROSITE-ProRule" id="PRU00335"/>
    </source>
</evidence>
<dbReference type="PANTHER" id="PTHR43479:SF11">
    <property type="entry name" value="ACREF_ENVCD OPERON REPRESSOR-RELATED"/>
    <property type="match status" value="1"/>
</dbReference>
<dbReference type="Proteomes" id="UP001156701">
    <property type="component" value="Unassembled WGS sequence"/>
</dbReference>
<dbReference type="Proteomes" id="UP001176478">
    <property type="component" value="Unassembled WGS sequence"/>
</dbReference>